<gene>
    <name evidence="2" type="ORF">ATK30_0898</name>
</gene>
<evidence type="ECO:0000313" key="2">
    <source>
        <dbReference type="EMBL" id="PKV99905.1"/>
    </source>
</evidence>
<feature type="region of interest" description="Disordered" evidence="1">
    <location>
        <begin position="1"/>
        <end position="21"/>
    </location>
</feature>
<keyword evidence="3" id="KW-1185">Reference proteome</keyword>
<dbReference type="EMBL" id="PJMY01000002">
    <property type="protein sequence ID" value="PKV99905.1"/>
    <property type="molecule type" value="Genomic_DNA"/>
</dbReference>
<accession>A0A2N3X1A8</accession>
<name>A0A2N3X1A8_9PSEU</name>
<evidence type="ECO:0000313" key="3">
    <source>
        <dbReference type="Proteomes" id="UP000233750"/>
    </source>
</evidence>
<organism evidence="2 3">
    <name type="scientific">Amycolatopsis echigonensis</name>
    <dbReference type="NCBI Taxonomy" id="2576905"/>
    <lineage>
        <taxon>Bacteria</taxon>
        <taxon>Bacillati</taxon>
        <taxon>Actinomycetota</taxon>
        <taxon>Actinomycetes</taxon>
        <taxon>Pseudonocardiales</taxon>
        <taxon>Pseudonocardiaceae</taxon>
        <taxon>Amycolatopsis</taxon>
    </lineage>
</organism>
<evidence type="ECO:0000256" key="1">
    <source>
        <dbReference type="SAM" id="MobiDB-lite"/>
    </source>
</evidence>
<dbReference type="Proteomes" id="UP000233750">
    <property type="component" value="Unassembled WGS sequence"/>
</dbReference>
<comment type="caution">
    <text evidence="2">The sequence shown here is derived from an EMBL/GenBank/DDBJ whole genome shotgun (WGS) entry which is preliminary data.</text>
</comment>
<proteinExistence type="predicted"/>
<reference evidence="2 3" key="1">
    <citation type="submission" date="2017-12" db="EMBL/GenBank/DDBJ databases">
        <title>Sequencing the genomes of 1000 Actinobacteria strains.</title>
        <authorList>
            <person name="Klenk H.-P."/>
        </authorList>
    </citation>
    <scope>NUCLEOTIDE SEQUENCE [LARGE SCALE GENOMIC DNA]</scope>
    <source>
        <strain evidence="2 3">DSM 45165</strain>
    </source>
</reference>
<sequence length="94" mass="9358">MVSGARVIGAQHGPGTAGQLAGQLDLTGATKGAQPPNQQIGQVGDLGIEVGRCVGRSVLIAVITWVVVVLASGEQAVRAGEQCRDVGAGSVQRG</sequence>
<protein>
    <submittedName>
        <fullName evidence="2">Uncharacterized protein</fullName>
    </submittedName>
</protein>
<dbReference type="AlphaFoldDB" id="A0A2N3X1A8"/>